<evidence type="ECO:0000256" key="3">
    <source>
        <dbReference type="ARBA" id="ARBA00008746"/>
    </source>
</evidence>
<evidence type="ECO:0000256" key="14">
    <source>
        <dbReference type="ARBA" id="ARBA00022989"/>
    </source>
</evidence>
<evidence type="ECO:0000256" key="11">
    <source>
        <dbReference type="ARBA" id="ARBA00022840"/>
    </source>
</evidence>
<keyword evidence="13" id="KW-1278">Translocase</keyword>
<dbReference type="InterPro" id="IPR018303">
    <property type="entry name" value="ATPase_P-typ_P_site"/>
</dbReference>
<evidence type="ECO:0000256" key="6">
    <source>
        <dbReference type="ARBA" id="ARBA00022475"/>
    </source>
</evidence>
<dbReference type="Pfam" id="PF00702">
    <property type="entry name" value="Hydrolase"/>
    <property type="match status" value="1"/>
</dbReference>
<dbReference type="SMART" id="SM00831">
    <property type="entry name" value="Cation_ATPase_N"/>
    <property type="match status" value="1"/>
</dbReference>
<comment type="subcellular location">
    <subcellularLocation>
        <location evidence="2">Cell inner membrane</location>
        <topology evidence="2">Multi-pass membrane protein</topology>
    </subcellularLocation>
</comment>
<feature type="transmembrane region" description="Helical" evidence="20">
    <location>
        <begin position="264"/>
        <end position="285"/>
    </location>
</feature>
<dbReference type="Pfam" id="PF00122">
    <property type="entry name" value="E1-E2_ATPase"/>
    <property type="match status" value="1"/>
</dbReference>
<sequence length="875" mass="90358">MAAPSPTTRHTAERSAEAPPAAATASAAWAARTGSDAVAQLGTRSTGLTGDEVTAHRASAGANAIPPHRANALAVLGRQFRNTVLLLLLGTAIVAGLLGDLTDAVIISVILLASIVLGFANEYAAERATARLQDSLTHSAVVVRDGTSVSVPVTDVVPGDIVELSLGCRVPADLRLLTVSGLSCDESMLSGESLPSDKSIAPVTGTAVSDLDSMAFMGTIVRAGSATGVAVATGEATEIGRLAAGLDRRMPETSFQLGLRRFSLLLVWVAVALVAIVLFTGVLLGRPFIESVLFALAIAVGVTPQLLPAVVNTSLAAGARRLAKHKVLVKRLVCIEDLGNIQVLITDKTGTLTIGSMTFEHGLDPAGADAPELVGLAARTVTDAGAGSGTTDALDAALVAAAGPVTGAAPGTPSSVLADLPFDHERRMASALVALSDGPTLITKGAPESVLARCVDVPSAAAAVAQRELDRGGRLIAVASKAMPGATALESGDESGLRLRGFLVFNDPPRAEARASLQRLSELGIRLVIATGDHPAVASEVARSLGMEVGTPLTGEQIDALDDRQLAAALDDSSIVARVSPEQKERVVSVLRAAGQTTGFLGDGVNDSLALHSADVGISVDTATDVAKDAADIVLLEKSLDVIADGVAEGRRIFANTLKYVFMAASGNFGNMISAAVASAFLPFLPMLPGQILLGNLLYDASQLTISSDRVDSTAVRAPAHWDIGAIGRFMLVFGPLSSIFDLATFALLTGAFHAGATQFRTGWFIESLVSQTLVVLVIRTRRYPFVRSRPGIALLAALLAVVAIAIALPYSPLGPVLGFETPDAGLLLAIAGVVVAYLVIADLAKFLFFREEGRRKPPHPRLGRLRRAIGPFAR</sequence>
<dbReference type="InterPro" id="IPR001757">
    <property type="entry name" value="P_typ_ATPase"/>
</dbReference>
<dbReference type="InterPro" id="IPR006068">
    <property type="entry name" value="ATPase_P-typ_cation-transptr_C"/>
</dbReference>
<keyword evidence="14 20" id="KW-1133">Transmembrane helix</keyword>
<proteinExistence type="inferred from homology"/>
<dbReference type="EC" id="7.2.2.14" evidence="4"/>
<organism evidence="22 23">
    <name type="scientific">Lysinimonas soli</name>
    <dbReference type="NCBI Taxonomy" id="1074233"/>
    <lineage>
        <taxon>Bacteria</taxon>
        <taxon>Bacillati</taxon>
        <taxon>Actinomycetota</taxon>
        <taxon>Actinomycetes</taxon>
        <taxon>Micrococcales</taxon>
        <taxon>Microbacteriaceae</taxon>
        <taxon>Lysinimonas</taxon>
    </lineage>
</organism>
<dbReference type="InterPro" id="IPR023298">
    <property type="entry name" value="ATPase_P-typ_TM_dom_sf"/>
</dbReference>
<dbReference type="SFLD" id="SFLDG00002">
    <property type="entry name" value="C1.7:_P-type_atpase_like"/>
    <property type="match status" value="1"/>
</dbReference>
<dbReference type="PANTHER" id="PTHR42861">
    <property type="entry name" value="CALCIUM-TRANSPORTING ATPASE"/>
    <property type="match status" value="1"/>
</dbReference>
<dbReference type="Gene3D" id="3.40.50.1000">
    <property type="entry name" value="HAD superfamily/HAD-like"/>
    <property type="match status" value="1"/>
</dbReference>
<evidence type="ECO:0000256" key="5">
    <source>
        <dbReference type="ARBA" id="ARBA00013555"/>
    </source>
</evidence>
<dbReference type="InterPro" id="IPR023299">
    <property type="entry name" value="ATPase_P-typ_cyto_dom_N"/>
</dbReference>
<feature type="transmembrane region" description="Helical" evidence="20">
    <location>
        <begin position="730"/>
        <end position="756"/>
    </location>
</feature>
<feature type="transmembrane region" description="Helical" evidence="20">
    <location>
        <begin position="104"/>
        <end position="124"/>
    </location>
</feature>
<name>A0ABW0NTB6_9MICO</name>
<dbReference type="SFLD" id="SFLDS00003">
    <property type="entry name" value="Haloacid_Dehalogenase"/>
    <property type="match status" value="1"/>
</dbReference>
<evidence type="ECO:0000256" key="2">
    <source>
        <dbReference type="ARBA" id="ARBA00004429"/>
    </source>
</evidence>
<dbReference type="PROSITE" id="PS00154">
    <property type="entry name" value="ATPASE_E1_E2"/>
    <property type="match status" value="1"/>
</dbReference>
<keyword evidence="23" id="KW-1185">Reference proteome</keyword>
<keyword evidence="7" id="KW-0997">Cell inner membrane</keyword>
<feature type="region of interest" description="Disordered" evidence="19">
    <location>
        <begin position="1"/>
        <end position="20"/>
    </location>
</feature>
<dbReference type="Pfam" id="PF00689">
    <property type="entry name" value="Cation_ATPase_C"/>
    <property type="match status" value="1"/>
</dbReference>
<feature type="transmembrane region" description="Helical" evidence="20">
    <location>
        <begin position="825"/>
        <end position="849"/>
    </location>
</feature>
<dbReference type="InterPro" id="IPR004014">
    <property type="entry name" value="ATPase_P-typ_cation-transptr_N"/>
</dbReference>
<evidence type="ECO:0000313" key="22">
    <source>
        <dbReference type="EMBL" id="MFC5502119.1"/>
    </source>
</evidence>
<comment type="function">
    <text evidence="1">Mediates magnesium influx to the cytosol.</text>
</comment>
<dbReference type="Pfam" id="PF00690">
    <property type="entry name" value="Cation_ATPase_N"/>
    <property type="match status" value="1"/>
</dbReference>
<evidence type="ECO:0000256" key="4">
    <source>
        <dbReference type="ARBA" id="ARBA00012786"/>
    </source>
</evidence>
<dbReference type="SFLD" id="SFLDF00027">
    <property type="entry name" value="p-type_atpase"/>
    <property type="match status" value="1"/>
</dbReference>
<evidence type="ECO:0000256" key="17">
    <source>
        <dbReference type="ARBA" id="ARBA00047295"/>
    </source>
</evidence>
<dbReference type="Proteomes" id="UP001596039">
    <property type="component" value="Unassembled WGS sequence"/>
</dbReference>
<keyword evidence="6" id="KW-1003">Cell membrane</keyword>
<evidence type="ECO:0000256" key="13">
    <source>
        <dbReference type="ARBA" id="ARBA00022967"/>
    </source>
</evidence>
<keyword evidence="10" id="KW-0547">Nucleotide-binding</keyword>
<evidence type="ECO:0000256" key="10">
    <source>
        <dbReference type="ARBA" id="ARBA00022741"/>
    </source>
</evidence>
<comment type="caution">
    <text evidence="22">The sequence shown here is derived from an EMBL/GenBank/DDBJ whole genome shotgun (WGS) entry which is preliminary data.</text>
</comment>
<dbReference type="NCBIfam" id="TIGR01494">
    <property type="entry name" value="ATPase_P-type"/>
    <property type="match status" value="2"/>
</dbReference>
<evidence type="ECO:0000259" key="21">
    <source>
        <dbReference type="SMART" id="SM00831"/>
    </source>
</evidence>
<evidence type="ECO:0000256" key="1">
    <source>
        <dbReference type="ARBA" id="ARBA00003954"/>
    </source>
</evidence>
<reference evidence="23" key="1">
    <citation type="journal article" date="2019" name="Int. J. Syst. Evol. Microbiol.">
        <title>The Global Catalogue of Microorganisms (GCM) 10K type strain sequencing project: providing services to taxonomists for standard genome sequencing and annotation.</title>
        <authorList>
            <consortium name="The Broad Institute Genomics Platform"/>
            <consortium name="The Broad Institute Genome Sequencing Center for Infectious Disease"/>
            <person name="Wu L."/>
            <person name="Ma J."/>
        </authorList>
    </citation>
    <scope>NUCLEOTIDE SEQUENCE [LARGE SCALE GENOMIC DNA]</scope>
    <source>
        <strain evidence="23">CGMCC 4.6997</strain>
    </source>
</reference>
<dbReference type="RefSeq" id="WP_386739822.1">
    <property type="nucleotide sequence ID" value="NZ_JBHSMG010000002.1"/>
</dbReference>
<keyword evidence="8" id="KW-0597">Phosphoprotein</keyword>
<keyword evidence="15 20" id="KW-0472">Membrane</keyword>
<dbReference type="EMBL" id="JBHSMG010000002">
    <property type="protein sequence ID" value="MFC5502119.1"/>
    <property type="molecule type" value="Genomic_DNA"/>
</dbReference>
<keyword evidence="9 20" id="KW-0812">Transmembrane</keyword>
<feature type="domain" description="Cation-transporting P-type ATPase N-terminal" evidence="21">
    <location>
        <begin position="28"/>
        <end position="100"/>
    </location>
</feature>
<evidence type="ECO:0000256" key="12">
    <source>
        <dbReference type="ARBA" id="ARBA00022842"/>
    </source>
</evidence>
<accession>A0ABW0NTB6</accession>
<gene>
    <name evidence="22" type="primary">mgtA</name>
    <name evidence="22" type="ORF">ACFPJ4_07700</name>
</gene>
<evidence type="ECO:0000256" key="15">
    <source>
        <dbReference type="ARBA" id="ARBA00023136"/>
    </source>
</evidence>
<comment type="catalytic activity">
    <reaction evidence="18">
        <text>ATP + H2O = ADP + phosphate + H(+)</text>
        <dbReference type="Rhea" id="RHEA:13065"/>
        <dbReference type="ChEBI" id="CHEBI:15377"/>
        <dbReference type="ChEBI" id="CHEBI:15378"/>
        <dbReference type="ChEBI" id="CHEBI:30616"/>
        <dbReference type="ChEBI" id="CHEBI:43474"/>
        <dbReference type="ChEBI" id="CHEBI:456216"/>
    </reaction>
</comment>
<dbReference type="SUPFAM" id="SSF56784">
    <property type="entry name" value="HAD-like"/>
    <property type="match status" value="1"/>
</dbReference>
<protein>
    <recommendedName>
        <fullName evidence="5">Magnesium-transporting ATPase, P-type 1</fullName>
        <ecNumber evidence="4">7.2.2.14</ecNumber>
    </recommendedName>
    <alternativeName>
        <fullName evidence="16">Mg(2+) transport ATPase, P-type 1</fullName>
    </alternativeName>
</protein>
<dbReference type="InterPro" id="IPR059000">
    <property type="entry name" value="ATPase_P-type_domA"/>
</dbReference>
<evidence type="ECO:0000256" key="19">
    <source>
        <dbReference type="SAM" id="MobiDB-lite"/>
    </source>
</evidence>
<feature type="transmembrane region" description="Helical" evidence="20">
    <location>
        <begin position="793"/>
        <end position="813"/>
    </location>
</feature>
<evidence type="ECO:0000256" key="9">
    <source>
        <dbReference type="ARBA" id="ARBA00022692"/>
    </source>
</evidence>
<evidence type="ECO:0000256" key="20">
    <source>
        <dbReference type="SAM" id="Phobius"/>
    </source>
</evidence>
<evidence type="ECO:0000256" key="8">
    <source>
        <dbReference type="ARBA" id="ARBA00022553"/>
    </source>
</evidence>
<comment type="catalytic activity">
    <reaction evidence="17">
        <text>Mg(2+)(out) + ATP + H2O = Mg(2+)(in) + ADP + phosphate + H(+)</text>
        <dbReference type="Rhea" id="RHEA:10260"/>
        <dbReference type="ChEBI" id="CHEBI:15377"/>
        <dbReference type="ChEBI" id="CHEBI:15378"/>
        <dbReference type="ChEBI" id="CHEBI:18420"/>
        <dbReference type="ChEBI" id="CHEBI:30616"/>
        <dbReference type="ChEBI" id="CHEBI:43474"/>
        <dbReference type="ChEBI" id="CHEBI:456216"/>
        <dbReference type="EC" id="7.2.2.14"/>
    </reaction>
</comment>
<keyword evidence="11" id="KW-0067">ATP-binding</keyword>
<dbReference type="NCBIfam" id="TIGR01524">
    <property type="entry name" value="ATPase-IIIB_Mg"/>
    <property type="match status" value="1"/>
</dbReference>
<dbReference type="SUPFAM" id="SSF81653">
    <property type="entry name" value="Calcium ATPase, transduction domain A"/>
    <property type="match status" value="1"/>
</dbReference>
<dbReference type="Gene3D" id="2.70.150.10">
    <property type="entry name" value="Calcium-transporting ATPase, cytoplasmic transduction domain A"/>
    <property type="match status" value="1"/>
</dbReference>
<evidence type="ECO:0000256" key="18">
    <source>
        <dbReference type="ARBA" id="ARBA00049360"/>
    </source>
</evidence>
<evidence type="ECO:0000256" key="16">
    <source>
        <dbReference type="ARBA" id="ARBA00029806"/>
    </source>
</evidence>
<keyword evidence="12" id="KW-0460">Magnesium</keyword>
<dbReference type="InterPro" id="IPR023214">
    <property type="entry name" value="HAD_sf"/>
</dbReference>
<comment type="similarity">
    <text evidence="3">Belongs to the cation transport ATPase (P-type) (TC 3.A.3) family. Type IIIB subfamily.</text>
</comment>
<dbReference type="InterPro" id="IPR036412">
    <property type="entry name" value="HAD-like_sf"/>
</dbReference>
<evidence type="ECO:0000313" key="23">
    <source>
        <dbReference type="Proteomes" id="UP001596039"/>
    </source>
</evidence>
<feature type="transmembrane region" description="Helical" evidence="20">
    <location>
        <begin position="291"/>
        <end position="311"/>
    </location>
</feature>
<evidence type="ECO:0000256" key="7">
    <source>
        <dbReference type="ARBA" id="ARBA00022519"/>
    </source>
</evidence>
<dbReference type="Gene3D" id="3.40.1110.10">
    <property type="entry name" value="Calcium-transporting ATPase, cytoplasmic domain N"/>
    <property type="match status" value="1"/>
</dbReference>
<dbReference type="PRINTS" id="PR01836">
    <property type="entry name" value="MGATPASE"/>
</dbReference>
<dbReference type="SUPFAM" id="SSF81665">
    <property type="entry name" value="Calcium ATPase, transmembrane domain M"/>
    <property type="match status" value="1"/>
</dbReference>
<dbReference type="InterPro" id="IPR044492">
    <property type="entry name" value="P_typ_ATPase_HD_dom"/>
</dbReference>
<feature type="transmembrane region" description="Helical" evidence="20">
    <location>
        <begin position="80"/>
        <end position="98"/>
    </location>
</feature>
<dbReference type="InterPro" id="IPR006415">
    <property type="entry name" value="P-type_ATPase_IIIB"/>
</dbReference>
<dbReference type="InterPro" id="IPR008250">
    <property type="entry name" value="ATPase_P-typ_transduc_dom_A_sf"/>
</dbReference>
<dbReference type="Gene3D" id="1.20.1110.10">
    <property type="entry name" value="Calcium-transporting ATPase, transmembrane domain"/>
    <property type="match status" value="1"/>
</dbReference>